<evidence type="ECO:0000313" key="3">
    <source>
        <dbReference type="Proteomes" id="UP000031980"/>
    </source>
</evidence>
<keyword evidence="3" id="KW-1185">Reference proteome</keyword>
<dbReference type="Pfam" id="PF25275">
    <property type="entry name" value="Golvesin_C"/>
    <property type="match status" value="1"/>
</dbReference>
<organism evidence="2 3">
    <name type="scientific">Sanguibacteroides justesenii</name>
    <dbReference type="NCBI Taxonomy" id="1547597"/>
    <lineage>
        <taxon>Bacteria</taxon>
        <taxon>Pseudomonadati</taxon>
        <taxon>Bacteroidota</taxon>
        <taxon>Bacteroidia</taxon>
        <taxon>Bacteroidales</taxon>
        <taxon>Porphyromonadaceae</taxon>
        <taxon>Sanguibacteroides</taxon>
    </lineage>
</organism>
<feature type="non-terminal residue" evidence="2">
    <location>
        <position position="1"/>
    </location>
</feature>
<sequence>FKQEGQVTLIFHPLETGQEIKLKLRYSGEIDESVAYLDIPDKLFYQPKDNPSLPFILGKRSAMVEENYIYLTSEVMWYPSAVPPVNPMAPFCSGKDFTRFKLTVENPGELIFLSQGKEEKNKKQVSFHNEDPLTGISLCAGKFKRKYISMGKFYAYLYYLKEQPFFYNDLKQADNKVIIEAYKDLINYREIKGNPPCRLMLIEIPLSIHSFFRTRKESSDFAQPEILFYPERGATFDLDFKQMKKIYRSNFYTNDEKELQSHMLSRSLELLVQGESSRYNEKTGVTNWEKNKYNILPVLVKDTCYTRSDEFPVINLIIQDILKEEPVFGASIHEYTPTANIIFALRYMEKHSLKEALYDKKLPEEVLAKIIDLKKKDFLHYLASRARRDQVIDLLRETCTVPYQVTFLEKFLEKFKEKFNTDILPFTRKWYAGKGLPAILVQEAQINKIEGDSLGRYAAHVKLYNPTGIDAIVSIDFENVKRQNTIPSSSSIKYLVLPPHSCKQIKMVNDNKYDIKLYTGISYNIPIQRSIGKIITFMADTTTGIFDCNPTITTPDPDELIVDNEDQGFSLIEPGKILNELFEKEFNRYYEWPHNALRWTKNYNYTYHGEITKSIHYKTGGKGSYKARWEVTVTEPGEYEIFAHIPLIYTVQPPVLNNYCNGAILHYTIEQEKKQEVKLDLMNKRERRLGFWVPLGTFTLVTGKTSVTLDDRGSSSQYIVADAIKWVKKKPSTNK</sequence>
<accession>A0A0C3MCW7</accession>
<evidence type="ECO:0000259" key="1">
    <source>
        <dbReference type="Pfam" id="PF25275"/>
    </source>
</evidence>
<dbReference type="Proteomes" id="UP000031980">
    <property type="component" value="Unassembled WGS sequence"/>
</dbReference>
<name>A0A0C3MCW7_9PORP</name>
<dbReference type="RefSeq" id="WP_041505171.1">
    <property type="nucleotide sequence ID" value="NZ_JPIU01000039.1"/>
</dbReference>
<evidence type="ECO:0000313" key="2">
    <source>
        <dbReference type="EMBL" id="KIO44258.1"/>
    </source>
</evidence>
<dbReference type="InterPro" id="IPR033803">
    <property type="entry name" value="CBD-like_Golvesin-Xly"/>
</dbReference>
<comment type="caution">
    <text evidence="2">The sequence shown here is derived from an EMBL/GenBank/DDBJ whole genome shotgun (WGS) entry which is preliminary data.</text>
</comment>
<feature type="domain" description="Golvesin/Xly CBD-like" evidence="1">
    <location>
        <begin position="606"/>
        <end position="727"/>
    </location>
</feature>
<protein>
    <recommendedName>
        <fullName evidence="1">Golvesin/Xly CBD-like domain-containing protein</fullName>
    </recommendedName>
</protein>
<reference evidence="2 3" key="1">
    <citation type="submission" date="2014-07" db="EMBL/GenBank/DDBJ databases">
        <title>Porphyromonadaceae bacterium OUH 308042 = ATCC BAA-2681 = DSM 28342 draft genome.</title>
        <authorList>
            <person name="Sydenham T.V."/>
            <person name="Hasman H."/>
            <person name="Justensen U.S."/>
        </authorList>
    </citation>
    <scope>NUCLEOTIDE SEQUENCE [LARGE SCALE GENOMIC DNA]</scope>
    <source>
        <strain evidence="2 3">OUH 308042</strain>
    </source>
</reference>
<gene>
    <name evidence="2" type="ORF">BA92_08565</name>
</gene>
<dbReference type="AlphaFoldDB" id="A0A0C3MCW7"/>
<dbReference type="EMBL" id="JPIU01000039">
    <property type="protein sequence ID" value="KIO44258.1"/>
    <property type="molecule type" value="Genomic_DNA"/>
</dbReference>
<proteinExistence type="predicted"/>